<dbReference type="AlphaFoldDB" id="A0A4Y1ZZ56"/>
<organism evidence="1 2">
    <name type="scientific">Araneus ventricosus</name>
    <name type="common">Orbweaver spider</name>
    <name type="synonym">Epeira ventricosa</name>
    <dbReference type="NCBI Taxonomy" id="182803"/>
    <lineage>
        <taxon>Eukaryota</taxon>
        <taxon>Metazoa</taxon>
        <taxon>Ecdysozoa</taxon>
        <taxon>Arthropoda</taxon>
        <taxon>Chelicerata</taxon>
        <taxon>Arachnida</taxon>
        <taxon>Araneae</taxon>
        <taxon>Araneomorphae</taxon>
        <taxon>Entelegynae</taxon>
        <taxon>Araneoidea</taxon>
        <taxon>Araneidae</taxon>
        <taxon>Araneus</taxon>
    </lineage>
</organism>
<evidence type="ECO:0000313" key="1">
    <source>
        <dbReference type="EMBL" id="GBL72690.1"/>
    </source>
</evidence>
<name>A0A4Y1ZZ56_ARAVE</name>
<gene>
    <name evidence="1" type="ORF">AVEN_852_1</name>
</gene>
<dbReference type="Proteomes" id="UP000499080">
    <property type="component" value="Unassembled WGS sequence"/>
</dbReference>
<accession>A0A4Y1ZZ56</accession>
<comment type="caution">
    <text evidence="1">The sequence shown here is derived from an EMBL/GenBank/DDBJ whole genome shotgun (WGS) entry which is preliminary data.</text>
</comment>
<dbReference type="OrthoDB" id="6407557at2759"/>
<proteinExistence type="predicted"/>
<evidence type="ECO:0000313" key="2">
    <source>
        <dbReference type="Proteomes" id="UP000499080"/>
    </source>
</evidence>
<sequence>MSGHIHETLDARVHCHHNIPTHCMCGLKSEDLRQKYLDPALVFVRGRDDNRIIHFIQPQYEQSVSEYRSEYKWPSKKHPVMPYFPPKSPIRFERKSEYDKQFSRPKVEPKGQEWSKGIAERIFEK</sequence>
<reference evidence="1 2" key="1">
    <citation type="journal article" date="2019" name="Sci. Rep.">
        <title>Orb-weaving spider Araneus ventricosus genome elucidates the spidroin gene catalogue.</title>
        <authorList>
            <person name="Kono N."/>
            <person name="Nakamura H."/>
            <person name="Ohtoshi R."/>
            <person name="Moran D.A.P."/>
            <person name="Shinohara A."/>
            <person name="Yoshida Y."/>
            <person name="Fujiwara M."/>
            <person name="Mori M."/>
            <person name="Tomita M."/>
            <person name="Arakawa K."/>
        </authorList>
    </citation>
    <scope>NUCLEOTIDE SEQUENCE [LARGE SCALE GENOMIC DNA]</scope>
</reference>
<dbReference type="EMBL" id="BGPR01230260">
    <property type="protein sequence ID" value="GBL72690.1"/>
    <property type="molecule type" value="Genomic_DNA"/>
</dbReference>
<keyword evidence="2" id="KW-1185">Reference proteome</keyword>
<protein>
    <submittedName>
        <fullName evidence="1">Uncharacterized protein</fullName>
    </submittedName>
</protein>